<evidence type="ECO:0000313" key="2">
    <source>
        <dbReference type="EMBL" id="RIY39721.1"/>
    </source>
</evidence>
<gene>
    <name evidence="2" type="ORF">CKF58_01875</name>
</gene>
<keyword evidence="3" id="KW-1185">Reference proteome</keyword>
<reference evidence="2 3" key="1">
    <citation type="submission" date="2017-08" db="EMBL/GenBank/DDBJ databases">
        <title>Reclassification of Bisgaard taxon 37 and 44.</title>
        <authorList>
            <person name="Christensen H."/>
        </authorList>
    </citation>
    <scope>NUCLEOTIDE SEQUENCE [LARGE SCALE GENOMIC DNA]</scope>
    <source>
        <strain evidence="2 3">111</strain>
    </source>
</reference>
<evidence type="ECO:0000313" key="3">
    <source>
        <dbReference type="Proteomes" id="UP000265916"/>
    </source>
</evidence>
<sequence>MKDICAINFNIEEFNSSFNRNISNQDWQQDNSYWYNQVKDREIVSPELSFLPPLQRRRLGDSARLIFSAAWPLTNKEENLPVIYASSQSENNRSFELFSDFLTQGTISPTSFSLSVHNAIVGQWTVMQNTTAESSAIATSKDNLEVALVEAYTMFQQGVTKVLIVLSETFLKEANYNSQPDLVFPPLDYALALVVTPGNNYSLKLQAQIQSPKVLVDNNLQFIKAHNLGLNHWTSPAQYGVWTWERKSN</sequence>
<protein>
    <recommendedName>
        <fullName evidence="1">Beta-ketoacyl synthase-like N-terminal domain-containing protein</fullName>
    </recommendedName>
</protein>
<comment type="caution">
    <text evidence="2">The sequence shown here is derived from an EMBL/GenBank/DDBJ whole genome shotgun (WGS) entry which is preliminary data.</text>
</comment>
<name>A0A3A1YQB5_9GAMM</name>
<evidence type="ECO:0000259" key="1">
    <source>
        <dbReference type="Pfam" id="PF13723"/>
    </source>
</evidence>
<proteinExistence type="predicted"/>
<dbReference type="OrthoDB" id="9798676at2"/>
<dbReference type="AlphaFoldDB" id="A0A3A1YQB5"/>
<dbReference type="Proteomes" id="UP000265916">
    <property type="component" value="Unassembled WGS sequence"/>
</dbReference>
<dbReference type="InterPro" id="IPR014030">
    <property type="entry name" value="Ketoacyl_synth_N"/>
</dbReference>
<dbReference type="EMBL" id="NRJG01000028">
    <property type="protein sequence ID" value="RIY39721.1"/>
    <property type="molecule type" value="Genomic_DNA"/>
</dbReference>
<dbReference type="Pfam" id="PF13723">
    <property type="entry name" value="Ketoacyl-synt_2"/>
    <property type="match status" value="1"/>
</dbReference>
<accession>A0A3A1YQB5</accession>
<feature type="domain" description="Beta-ketoacyl synthase-like N-terminal" evidence="1">
    <location>
        <begin position="26"/>
        <end position="245"/>
    </location>
</feature>
<dbReference type="RefSeq" id="WP_119530295.1">
    <property type="nucleotide sequence ID" value="NZ_JBHSSP010000037.1"/>
</dbReference>
<organism evidence="2 3">
    <name type="scientific">Psittacicella hinzii</name>
    <dbReference type="NCBI Taxonomy" id="2028575"/>
    <lineage>
        <taxon>Bacteria</taxon>
        <taxon>Pseudomonadati</taxon>
        <taxon>Pseudomonadota</taxon>
        <taxon>Gammaproteobacteria</taxon>
        <taxon>Pasteurellales</taxon>
        <taxon>Psittacicellaceae</taxon>
        <taxon>Psittacicella</taxon>
    </lineage>
</organism>